<evidence type="ECO:0000313" key="2">
    <source>
        <dbReference type="EMBL" id="CAB4553535.1"/>
    </source>
</evidence>
<dbReference type="AlphaFoldDB" id="A0A6J6DIP7"/>
<dbReference type="GO" id="GO:0042597">
    <property type="term" value="C:periplasmic space"/>
    <property type="evidence" value="ECO:0007669"/>
    <property type="project" value="UniProtKB-ARBA"/>
</dbReference>
<accession>A0A6J6DIP7</accession>
<dbReference type="CDD" id="cd00995">
    <property type="entry name" value="PBP2_NikA_DppA_OppA_like"/>
    <property type="match status" value="1"/>
</dbReference>
<proteinExistence type="predicted"/>
<dbReference type="InterPro" id="IPR000914">
    <property type="entry name" value="SBP_5_dom"/>
</dbReference>
<dbReference type="EMBL" id="CAEZSU010000215">
    <property type="protein sequence ID" value="CAB4562935.1"/>
    <property type="molecule type" value="Genomic_DNA"/>
</dbReference>
<dbReference type="PIRSF" id="PIRSF002741">
    <property type="entry name" value="MppA"/>
    <property type="match status" value="1"/>
</dbReference>
<reference evidence="3" key="1">
    <citation type="submission" date="2020-05" db="EMBL/GenBank/DDBJ databases">
        <authorList>
            <person name="Chiriac C."/>
            <person name="Salcher M."/>
            <person name="Ghai R."/>
            <person name="Kavagutti S V."/>
        </authorList>
    </citation>
    <scope>NUCLEOTIDE SEQUENCE</scope>
</reference>
<dbReference type="Pfam" id="PF00496">
    <property type="entry name" value="SBP_bac_5"/>
    <property type="match status" value="1"/>
</dbReference>
<evidence type="ECO:0000259" key="1">
    <source>
        <dbReference type="Pfam" id="PF00496"/>
    </source>
</evidence>
<dbReference type="InterPro" id="IPR039424">
    <property type="entry name" value="SBP_5"/>
</dbReference>
<dbReference type="EMBL" id="CAEZVV010000013">
    <property type="protein sequence ID" value="CAB4638274.1"/>
    <property type="molecule type" value="Genomic_DNA"/>
</dbReference>
<evidence type="ECO:0000313" key="3">
    <source>
        <dbReference type="EMBL" id="CAB4562935.1"/>
    </source>
</evidence>
<dbReference type="Gene3D" id="3.10.105.10">
    <property type="entry name" value="Dipeptide-binding Protein, Domain 3"/>
    <property type="match status" value="1"/>
</dbReference>
<dbReference type="GO" id="GO:0043190">
    <property type="term" value="C:ATP-binding cassette (ABC) transporter complex"/>
    <property type="evidence" value="ECO:0007669"/>
    <property type="project" value="InterPro"/>
</dbReference>
<evidence type="ECO:0000313" key="5">
    <source>
        <dbReference type="EMBL" id="CAB4638274.1"/>
    </source>
</evidence>
<dbReference type="Gene3D" id="3.40.190.10">
    <property type="entry name" value="Periplasmic binding protein-like II"/>
    <property type="match status" value="1"/>
</dbReference>
<dbReference type="EMBL" id="CAEZTG010000003">
    <property type="protein sequence ID" value="CAB4553535.1"/>
    <property type="molecule type" value="Genomic_DNA"/>
</dbReference>
<evidence type="ECO:0000313" key="6">
    <source>
        <dbReference type="EMBL" id="CAB4694032.1"/>
    </source>
</evidence>
<feature type="domain" description="Solute-binding protein family 5" evidence="1">
    <location>
        <begin position="91"/>
        <end position="432"/>
    </location>
</feature>
<dbReference type="GO" id="GO:1904680">
    <property type="term" value="F:peptide transmembrane transporter activity"/>
    <property type="evidence" value="ECO:0007669"/>
    <property type="project" value="TreeGrafter"/>
</dbReference>
<dbReference type="EMBL" id="CAEZTR010000015">
    <property type="protein sequence ID" value="CAB4569057.1"/>
    <property type="molecule type" value="Genomic_DNA"/>
</dbReference>
<evidence type="ECO:0000313" key="4">
    <source>
        <dbReference type="EMBL" id="CAB4569057.1"/>
    </source>
</evidence>
<protein>
    <submittedName>
        <fullName evidence="3">Unannotated protein</fullName>
    </submittedName>
</protein>
<dbReference type="GO" id="GO:0015833">
    <property type="term" value="P:peptide transport"/>
    <property type="evidence" value="ECO:0007669"/>
    <property type="project" value="TreeGrafter"/>
</dbReference>
<dbReference type="PANTHER" id="PTHR30290:SF83">
    <property type="entry name" value="ABC TRANSPORTER SUBSTRATE-BINDING PROTEIN"/>
    <property type="match status" value="1"/>
</dbReference>
<dbReference type="EMBL" id="CAEZXE010000208">
    <property type="protein sequence ID" value="CAB4694032.1"/>
    <property type="molecule type" value="Genomic_DNA"/>
</dbReference>
<dbReference type="InterPro" id="IPR030678">
    <property type="entry name" value="Peptide/Ni-bd"/>
</dbReference>
<dbReference type="PANTHER" id="PTHR30290">
    <property type="entry name" value="PERIPLASMIC BINDING COMPONENT OF ABC TRANSPORTER"/>
    <property type="match status" value="1"/>
</dbReference>
<dbReference type="PROSITE" id="PS51257">
    <property type="entry name" value="PROKAR_LIPOPROTEIN"/>
    <property type="match status" value="1"/>
</dbReference>
<gene>
    <name evidence="3" type="ORF">UFOPK1495_01609</name>
    <name evidence="2" type="ORF">UFOPK1603_00056</name>
    <name evidence="4" type="ORF">UFOPK1711_00389</name>
    <name evidence="5" type="ORF">UFOPK2143_00392</name>
    <name evidence="6" type="ORF">UFOPK2350_01729</name>
</gene>
<sequence>MARLTAALAVSMAVLAVAGCSGTDANPVATTESTDSTIAAPSGPVDGGTLDIAVGAAPSKWAPNSGPWTTDELQAARAVYDRLMVRDSNDQPVPELLSKASANSNFTSWTLVVREGVTFSDGSPLTSEVVAFNLRAQQADPSNIDLLAPISAITTPDAQTVVVSMFTPWSTFPEVLTTRLGTVAAPATLLGFDPRPIGTGPFVWFGVDEAGITILVKNATYWKKGLPHLDAVRFLPIPEAADRVTAALEGKVGMVAIDEPRQLERLETVQNREAKITIHDDRNAERPKLNVAFETGRAPFDRITARRAVALATDRAEILSKAFAGQGSIARGMVSDTSPWFVDHSSSGRDIDRAKKLVEEYTEETGLPLTFRLLVAPGTTLERVASLWRGQLEQAGIDMAIDLVDPQMLSLASLLGQFQAILQVGFDSSHPDAYEPLFRGIPAQQSVVSGNTTRYVSPLVTKSFNDARTTADVTRQVDDYGTIQEQVAIDIPYLFLVQVREVVVTTPKLRDVTNWSSGSGAGGLGQDDATVSLAQMWLAR</sequence>
<name>A0A6J6DIP7_9ZZZZ</name>
<dbReference type="SUPFAM" id="SSF53850">
    <property type="entry name" value="Periplasmic binding protein-like II"/>
    <property type="match status" value="1"/>
</dbReference>
<organism evidence="3">
    <name type="scientific">freshwater metagenome</name>
    <dbReference type="NCBI Taxonomy" id="449393"/>
    <lineage>
        <taxon>unclassified sequences</taxon>
        <taxon>metagenomes</taxon>
        <taxon>ecological metagenomes</taxon>
    </lineage>
</organism>